<dbReference type="GO" id="GO:0006508">
    <property type="term" value="P:proteolysis"/>
    <property type="evidence" value="ECO:0007669"/>
    <property type="project" value="UniProtKB-KW"/>
</dbReference>
<dbReference type="EMBL" id="CAEZTD010000139">
    <property type="protein sequence ID" value="CAB4572060.1"/>
    <property type="molecule type" value="Genomic_DNA"/>
</dbReference>
<dbReference type="Pfam" id="PF01546">
    <property type="entry name" value="Peptidase_M20"/>
    <property type="match status" value="1"/>
</dbReference>
<dbReference type="PANTHER" id="PTHR43270">
    <property type="entry name" value="BETA-ALA-HIS DIPEPTIDASE"/>
    <property type="match status" value="1"/>
</dbReference>
<dbReference type="Gene3D" id="3.40.630.10">
    <property type="entry name" value="Zn peptidases"/>
    <property type="match status" value="1"/>
</dbReference>
<keyword evidence="1" id="KW-0645">Protease</keyword>
<feature type="domain" description="Peptidase M20 dimerisation" evidence="4">
    <location>
        <begin position="208"/>
        <end position="353"/>
    </location>
</feature>
<name>A0A6J6E649_9ZZZZ</name>
<dbReference type="InterPro" id="IPR011650">
    <property type="entry name" value="Peptidase_M20_dimer"/>
</dbReference>
<keyword evidence="3" id="KW-0378">Hydrolase</keyword>
<evidence type="ECO:0000256" key="3">
    <source>
        <dbReference type="ARBA" id="ARBA00022801"/>
    </source>
</evidence>
<evidence type="ECO:0000313" key="5">
    <source>
        <dbReference type="EMBL" id="CAB4572060.1"/>
    </source>
</evidence>
<dbReference type="NCBIfam" id="NF005914">
    <property type="entry name" value="PRK07907.1"/>
    <property type="match status" value="1"/>
</dbReference>
<evidence type="ECO:0000256" key="2">
    <source>
        <dbReference type="ARBA" id="ARBA00022723"/>
    </source>
</evidence>
<keyword evidence="2" id="KW-0479">Metal-binding</keyword>
<proteinExistence type="predicted"/>
<dbReference type="SUPFAM" id="SSF53187">
    <property type="entry name" value="Zn-dependent exopeptidases"/>
    <property type="match status" value="1"/>
</dbReference>
<protein>
    <submittedName>
        <fullName evidence="5">Unannotated protein</fullName>
    </submittedName>
</protein>
<dbReference type="Pfam" id="PF07687">
    <property type="entry name" value="M20_dimer"/>
    <property type="match status" value="1"/>
</dbReference>
<evidence type="ECO:0000256" key="1">
    <source>
        <dbReference type="ARBA" id="ARBA00022670"/>
    </source>
</evidence>
<dbReference type="InterPro" id="IPR051458">
    <property type="entry name" value="Cyt/Met_Dipeptidase"/>
</dbReference>
<accession>A0A6J6E649</accession>
<gene>
    <name evidence="5" type="ORF">UFOPK1591_01354</name>
</gene>
<dbReference type="GO" id="GO:0046872">
    <property type="term" value="F:metal ion binding"/>
    <property type="evidence" value="ECO:0007669"/>
    <property type="project" value="UniProtKB-KW"/>
</dbReference>
<organism evidence="5">
    <name type="scientific">freshwater metagenome</name>
    <dbReference type="NCBI Taxonomy" id="449393"/>
    <lineage>
        <taxon>unclassified sequences</taxon>
        <taxon>metagenomes</taxon>
        <taxon>ecological metagenomes</taxon>
    </lineage>
</organism>
<dbReference type="AlphaFoldDB" id="A0A6J6E649"/>
<dbReference type="Gene3D" id="3.30.70.360">
    <property type="match status" value="1"/>
</dbReference>
<evidence type="ECO:0000259" key="4">
    <source>
        <dbReference type="Pfam" id="PF07687"/>
    </source>
</evidence>
<dbReference type="PANTHER" id="PTHR43270:SF12">
    <property type="entry name" value="SUCCINYL-DIAMINOPIMELATE DESUCCINYLASE"/>
    <property type="match status" value="1"/>
</dbReference>
<sequence>MSDSQRTTAVEKLLNREWSDIVSTLSDLVRIPSVSWPAFESVNVERSAEAVAQLAKELGVFDSVEILRSPIPGSSELGQPAVVARRASQNGAPTVLLYAHHDVQPPGNDDDWESPAFEPTERNGRLFGRGSADDKAGIVTHLFSIRLLLDLVDDVDLGLVLFIEGEEEFGSPSFDAFLTEHRDKLQADTIVVADSGNWSVDVPALTTSLRGNVTFALTIRTLDHGVHSGMFGGAVPDAMLAAARLIDSFYTANGSIAVAGLAVHDRQVPDYDEKTLRHEAGMLDSTTFIGAGDLMHRLWSQPAITVTGIDAPPVESASNTLLPSVRLRVSVRVAPGQRAVSALDAVRDHIAGHIPFGAQFTLEDVNLGEAFLDSGVGPAARAARAGMRDAWGIDPIDMGVGGSIPFIATFKQAFPDAEVLVTGVEDPDSRAHGTNESLHLEVLRRAIYAQTLLLWSLNGE</sequence>
<reference evidence="5" key="1">
    <citation type="submission" date="2020-05" db="EMBL/GenBank/DDBJ databases">
        <authorList>
            <person name="Chiriac C."/>
            <person name="Salcher M."/>
            <person name="Ghai R."/>
            <person name="Kavagutti S V."/>
        </authorList>
    </citation>
    <scope>NUCLEOTIDE SEQUENCE</scope>
</reference>
<dbReference type="InterPro" id="IPR002933">
    <property type="entry name" value="Peptidase_M20"/>
</dbReference>
<dbReference type="GO" id="GO:0008233">
    <property type="term" value="F:peptidase activity"/>
    <property type="evidence" value="ECO:0007669"/>
    <property type="project" value="UniProtKB-KW"/>
</dbReference>